<dbReference type="Gene3D" id="1.20.1250.20">
    <property type="entry name" value="MFS general substrate transporter like domains"/>
    <property type="match status" value="1"/>
</dbReference>
<gene>
    <name evidence="8" type="ORF">ACFQ1S_25380</name>
</gene>
<dbReference type="Pfam" id="PF07690">
    <property type="entry name" value="MFS_1"/>
    <property type="match status" value="1"/>
</dbReference>
<dbReference type="InterPro" id="IPR020846">
    <property type="entry name" value="MFS_dom"/>
</dbReference>
<protein>
    <submittedName>
        <fullName evidence="8">MFS transporter</fullName>
    </submittedName>
</protein>
<evidence type="ECO:0000256" key="2">
    <source>
        <dbReference type="ARBA" id="ARBA00022475"/>
    </source>
</evidence>
<dbReference type="InterPro" id="IPR011701">
    <property type="entry name" value="MFS"/>
</dbReference>
<keyword evidence="2" id="KW-1003">Cell membrane</keyword>
<proteinExistence type="predicted"/>
<name>A0ABW3MHH5_9PSEU</name>
<feature type="transmembrane region" description="Helical" evidence="6">
    <location>
        <begin position="40"/>
        <end position="62"/>
    </location>
</feature>
<feature type="domain" description="Major facilitator superfamily (MFS) profile" evidence="7">
    <location>
        <begin position="4"/>
        <end position="278"/>
    </location>
</feature>
<evidence type="ECO:0000256" key="6">
    <source>
        <dbReference type="SAM" id="Phobius"/>
    </source>
</evidence>
<feature type="transmembrane region" description="Helical" evidence="6">
    <location>
        <begin position="251"/>
        <end position="274"/>
    </location>
</feature>
<evidence type="ECO:0000256" key="3">
    <source>
        <dbReference type="ARBA" id="ARBA00022692"/>
    </source>
</evidence>
<keyword evidence="5 6" id="KW-0472">Membrane</keyword>
<feature type="transmembrane region" description="Helical" evidence="6">
    <location>
        <begin position="196"/>
        <end position="215"/>
    </location>
</feature>
<evidence type="ECO:0000313" key="8">
    <source>
        <dbReference type="EMBL" id="MFD1048624.1"/>
    </source>
</evidence>
<dbReference type="PROSITE" id="PS50850">
    <property type="entry name" value="MFS"/>
    <property type="match status" value="1"/>
</dbReference>
<reference evidence="9" key="1">
    <citation type="journal article" date="2019" name="Int. J. Syst. Evol. Microbiol.">
        <title>The Global Catalogue of Microorganisms (GCM) 10K type strain sequencing project: providing services to taxonomists for standard genome sequencing and annotation.</title>
        <authorList>
            <consortium name="The Broad Institute Genomics Platform"/>
            <consortium name="The Broad Institute Genome Sequencing Center for Infectious Disease"/>
            <person name="Wu L."/>
            <person name="Ma J."/>
        </authorList>
    </citation>
    <scope>NUCLEOTIDE SEQUENCE [LARGE SCALE GENOMIC DNA]</scope>
    <source>
        <strain evidence="9">JCM 31486</strain>
    </source>
</reference>
<dbReference type="PANTHER" id="PTHR43124:SF3">
    <property type="entry name" value="CHLORAMPHENICOL EFFLUX PUMP RV0191"/>
    <property type="match status" value="1"/>
</dbReference>
<keyword evidence="3 6" id="KW-0812">Transmembrane</keyword>
<evidence type="ECO:0000256" key="1">
    <source>
        <dbReference type="ARBA" id="ARBA00004651"/>
    </source>
</evidence>
<evidence type="ECO:0000313" key="9">
    <source>
        <dbReference type="Proteomes" id="UP001597045"/>
    </source>
</evidence>
<keyword evidence="4 6" id="KW-1133">Transmembrane helix</keyword>
<dbReference type="InterPro" id="IPR050189">
    <property type="entry name" value="MFS_Efflux_Transporters"/>
</dbReference>
<evidence type="ECO:0000256" key="5">
    <source>
        <dbReference type="ARBA" id="ARBA00023136"/>
    </source>
</evidence>
<feature type="transmembrane region" description="Helical" evidence="6">
    <location>
        <begin position="156"/>
        <end position="176"/>
    </location>
</feature>
<dbReference type="InterPro" id="IPR036259">
    <property type="entry name" value="MFS_trans_sf"/>
</dbReference>
<dbReference type="Proteomes" id="UP001597045">
    <property type="component" value="Unassembled WGS sequence"/>
</dbReference>
<dbReference type="SUPFAM" id="SSF103473">
    <property type="entry name" value="MFS general substrate transporter"/>
    <property type="match status" value="1"/>
</dbReference>
<dbReference type="PANTHER" id="PTHR43124">
    <property type="entry name" value="PURINE EFFLUX PUMP PBUE"/>
    <property type="match status" value="1"/>
</dbReference>
<keyword evidence="9" id="KW-1185">Reference proteome</keyword>
<sequence>MPPVIFILSAAVFAQGTSEFILSGLLDQIARDTHVPLGTAGLLTSVFAVGMVIGAPVMTLAVNSIPARTSLVAFLTVFCASHVVGALTNDFALLMATRVLAAVANAGFLAVTLASLPAIVPEKTLTRATSTILAGVTLACIVGVPAGTLLGQVFGWHAAFWAIAAITAAAAVPLSLGRKIVIRTDKVRWNLTDRNLAVGVLVNGGTFATFTYLGTMAGPTWSPLALALFGIGSFMGVTFSHRIKAGTTVLAGVWIGAAFAVHTVPGLLIAAFVVGASA</sequence>
<comment type="subcellular location">
    <subcellularLocation>
        <location evidence="1">Cell membrane</location>
        <topology evidence="1">Multi-pass membrane protein</topology>
    </subcellularLocation>
</comment>
<comment type="caution">
    <text evidence="8">The sequence shown here is derived from an EMBL/GenBank/DDBJ whole genome shotgun (WGS) entry which is preliminary data.</text>
</comment>
<organism evidence="8 9">
    <name type="scientific">Kibdelosporangium lantanae</name>
    <dbReference type="NCBI Taxonomy" id="1497396"/>
    <lineage>
        <taxon>Bacteria</taxon>
        <taxon>Bacillati</taxon>
        <taxon>Actinomycetota</taxon>
        <taxon>Actinomycetes</taxon>
        <taxon>Pseudonocardiales</taxon>
        <taxon>Pseudonocardiaceae</taxon>
        <taxon>Kibdelosporangium</taxon>
    </lineage>
</organism>
<feature type="transmembrane region" description="Helical" evidence="6">
    <location>
        <begin position="132"/>
        <end position="150"/>
    </location>
</feature>
<feature type="non-terminal residue" evidence="8">
    <location>
        <position position="278"/>
    </location>
</feature>
<feature type="transmembrane region" description="Helical" evidence="6">
    <location>
        <begin position="99"/>
        <end position="120"/>
    </location>
</feature>
<accession>A0ABW3MHH5</accession>
<evidence type="ECO:0000256" key="4">
    <source>
        <dbReference type="ARBA" id="ARBA00022989"/>
    </source>
</evidence>
<feature type="transmembrane region" description="Helical" evidence="6">
    <location>
        <begin position="69"/>
        <end position="87"/>
    </location>
</feature>
<dbReference type="EMBL" id="JBHTIS010001705">
    <property type="protein sequence ID" value="MFD1048624.1"/>
    <property type="molecule type" value="Genomic_DNA"/>
</dbReference>
<evidence type="ECO:0000259" key="7">
    <source>
        <dbReference type="PROSITE" id="PS50850"/>
    </source>
</evidence>
<feature type="transmembrane region" description="Helical" evidence="6">
    <location>
        <begin position="221"/>
        <end position="239"/>
    </location>
</feature>